<dbReference type="SUPFAM" id="SSF54928">
    <property type="entry name" value="RNA-binding domain, RBD"/>
    <property type="match status" value="2"/>
</dbReference>
<dbReference type="GO" id="GO:0005737">
    <property type="term" value="C:cytoplasm"/>
    <property type="evidence" value="ECO:0007669"/>
    <property type="project" value="TreeGrafter"/>
</dbReference>
<feature type="region of interest" description="Disordered" evidence="3">
    <location>
        <begin position="194"/>
        <end position="226"/>
    </location>
</feature>
<dbReference type="InterPro" id="IPR035979">
    <property type="entry name" value="RBD_domain_sf"/>
</dbReference>
<dbReference type="FunFam" id="3.30.70.330:FF:000531">
    <property type="entry name" value="Myelin expression factor 2"/>
    <property type="match status" value="1"/>
</dbReference>
<proteinExistence type="evidence at transcript level"/>
<dbReference type="CDD" id="cd12386">
    <property type="entry name" value="RRM2_hnRNPM_like"/>
    <property type="match status" value="1"/>
</dbReference>
<name>A0A023FD94_AMBCJ</name>
<dbReference type="GO" id="GO:0005634">
    <property type="term" value="C:nucleus"/>
    <property type="evidence" value="ECO:0007669"/>
    <property type="project" value="TreeGrafter"/>
</dbReference>
<dbReference type="Gene3D" id="3.30.70.330">
    <property type="match status" value="2"/>
</dbReference>
<feature type="region of interest" description="Disordered" evidence="3">
    <location>
        <begin position="58"/>
        <end position="109"/>
    </location>
</feature>
<organism evidence="5">
    <name type="scientific">Amblyomma cajennense</name>
    <name type="common">Cayenne tick</name>
    <name type="synonym">Acarus cajennensis</name>
    <dbReference type="NCBI Taxonomy" id="34607"/>
    <lineage>
        <taxon>Eukaryota</taxon>
        <taxon>Metazoa</taxon>
        <taxon>Ecdysozoa</taxon>
        <taxon>Arthropoda</taxon>
        <taxon>Chelicerata</taxon>
        <taxon>Arachnida</taxon>
        <taxon>Acari</taxon>
        <taxon>Parasitiformes</taxon>
        <taxon>Ixodida</taxon>
        <taxon>Ixodoidea</taxon>
        <taxon>Ixodidae</taxon>
        <taxon>Amblyomminae</taxon>
        <taxon>Amblyomma</taxon>
    </lineage>
</organism>
<dbReference type="EMBL" id="GBBK01005167">
    <property type="protein sequence ID" value="JAC19315.1"/>
    <property type="molecule type" value="mRNA"/>
</dbReference>
<dbReference type="GO" id="GO:0003729">
    <property type="term" value="F:mRNA binding"/>
    <property type="evidence" value="ECO:0007669"/>
    <property type="project" value="TreeGrafter"/>
</dbReference>
<dbReference type="SMART" id="SM00360">
    <property type="entry name" value="RRM"/>
    <property type="match status" value="2"/>
</dbReference>
<evidence type="ECO:0000256" key="1">
    <source>
        <dbReference type="ARBA" id="ARBA00022884"/>
    </source>
</evidence>
<accession>A0A023FD94</accession>
<dbReference type="PROSITE" id="PS50102">
    <property type="entry name" value="RRM"/>
    <property type="match status" value="2"/>
</dbReference>
<dbReference type="InterPro" id="IPR000504">
    <property type="entry name" value="RRM_dom"/>
</dbReference>
<evidence type="ECO:0000313" key="5">
    <source>
        <dbReference type="EMBL" id="JAC19315.1"/>
    </source>
</evidence>
<feature type="compositionally biased region" description="Basic and acidic residues" evidence="3">
    <location>
        <begin position="79"/>
        <end position="109"/>
    </location>
</feature>
<protein>
    <submittedName>
        <fullName evidence="5">Putative rna-binding protein hnrnp-m</fullName>
    </submittedName>
</protein>
<dbReference type="AlphaFoldDB" id="A0A023FD94"/>
<feature type="domain" description="RRM" evidence="4">
    <location>
        <begin position="256"/>
        <end position="333"/>
    </location>
</feature>
<dbReference type="PANTHER" id="PTHR23003">
    <property type="entry name" value="RNA RECOGNITION MOTIF RRM DOMAIN CONTAINING PROTEIN"/>
    <property type="match status" value="1"/>
</dbReference>
<evidence type="ECO:0000256" key="2">
    <source>
        <dbReference type="PROSITE-ProRule" id="PRU00176"/>
    </source>
</evidence>
<evidence type="ECO:0000256" key="3">
    <source>
        <dbReference type="SAM" id="MobiDB-lite"/>
    </source>
</evidence>
<feature type="domain" description="RRM" evidence="4">
    <location>
        <begin position="110"/>
        <end position="188"/>
    </location>
</feature>
<dbReference type="Pfam" id="PF00076">
    <property type="entry name" value="RRM_1"/>
    <property type="match status" value="2"/>
</dbReference>
<dbReference type="InterPro" id="IPR012677">
    <property type="entry name" value="Nucleotide-bd_a/b_plait_sf"/>
</dbReference>
<feature type="compositionally biased region" description="Basic and acidic residues" evidence="3">
    <location>
        <begin position="203"/>
        <end position="223"/>
    </location>
</feature>
<dbReference type="InterPro" id="IPR050374">
    <property type="entry name" value="RRT5_SRSF_SR"/>
</dbReference>
<keyword evidence="1 2" id="KW-0694">RNA-binding</keyword>
<dbReference type="GO" id="GO:1990904">
    <property type="term" value="C:ribonucleoprotein complex"/>
    <property type="evidence" value="ECO:0007669"/>
    <property type="project" value="TreeGrafter"/>
</dbReference>
<reference evidence="5" key="1">
    <citation type="submission" date="2014-03" db="EMBL/GenBank/DDBJ databases">
        <title>The sialotranscriptome of Amblyomma triste, Amblyomma parvum and Amblyomma cajennense ticks, uncovered by 454-based RNA-seq.</title>
        <authorList>
            <person name="Garcia G.R."/>
            <person name="Gardinassi L.G."/>
            <person name="Ribeiro J.M."/>
            <person name="Anatriello E."/>
            <person name="Ferreira B.R."/>
            <person name="Moreira H.N."/>
            <person name="Mafra C."/>
            <person name="Olegario M.M."/>
            <person name="Szabo P.J."/>
            <person name="Miranda-Santos I.K."/>
            <person name="Maruyama S.R."/>
        </authorList>
    </citation>
    <scope>NUCLEOTIDE SEQUENCE</scope>
    <source>
        <strain evidence="5">Uberlandia</strain>
        <tissue evidence="5">Salivary glands</tissue>
    </source>
</reference>
<dbReference type="CDD" id="cd12385">
    <property type="entry name" value="RRM1_hnRNPM_like"/>
    <property type="match status" value="1"/>
</dbReference>
<evidence type="ECO:0000259" key="4">
    <source>
        <dbReference type="PROSITE" id="PS50102"/>
    </source>
</evidence>
<sequence>MNAPCTFTRFLTLRRHASRTNRLNSNEPLRTDLGAVSEHATPRAHAHWLAIISPTRSMPAPTEAASTMNRGYYRSRSRSPVDYDRDRDSSRNRRRSDARPERRSRAPSDRRVYVANVPFDCKWTDIKDLFRDKVGDVSYVELFEDENGKFRGCGIVELKDKASVPKAIEVLHRYEMKGRFLVVKEDFDVERDRYGRPIPRGRSGGDRLMMDDRGGRDGDRDGYGRGGGGGGGVGFNTYGLSPQFLDSLGIVGPLSNRVFVANLDYKVTAKKLQEVFRIAGRVANVDLRTDKEGNSKGHGIVEFEHPIEAVQAISMLNGQKLYNRAMSVRMDKYNEDLDGGLPAKLPTGLQGIGKGLGAGGNPLQMSAAQMAQMNMSGPVGGGMPMGGGGVNPVAAGMGLGGLGGVGGVGAMGLGGAGGLGAAGAGGLGAAGAGLGMGSAGGLGGLSERSMLGSGSLMGGAMASPTGLMGGLSGGLGGGSSGLGAGNGGGLDYDRHLGGGDAGYRSPRSSDAILVQNLPMGYSWQNLRDRFRDVAPRSKQPGSRSSFGF</sequence>
<dbReference type="PANTHER" id="PTHR23003:SF3">
    <property type="entry name" value="FI21236P1-RELATED"/>
    <property type="match status" value="1"/>
</dbReference>